<dbReference type="STRING" id="887929.HMP0721_0584"/>
<dbReference type="GO" id="GO:0022625">
    <property type="term" value="C:cytosolic large ribosomal subunit"/>
    <property type="evidence" value="ECO:0007669"/>
    <property type="project" value="TreeGrafter"/>
</dbReference>
<evidence type="ECO:0000256" key="1">
    <source>
        <dbReference type="ARBA" id="ARBA00006598"/>
    </source>
</evidence>
<dbReference type="HAMAP" id="MF_00514">
    <property type="entry name" value="Ribosomal_bL35"/>
    <property type="match status" value="1"/>
</dbReference>
<name>E6MF01_9FIRM</name>
<evidence type="ECO:0000313" key="8">
    <source>
        <dbReference type="Proteomes" id="UP000004754"/>
    </source>
</evidence>
<dbReference type="Proteomes" id="UP000004754">
    <property type="component" value="Unassembled WGS sequence"/>
</dbReference>
<reference evidence="7 8" key="1">
    <citation type="submission" date="2010-12" db="EMBL/GenBank/DDBJ databases">
        <authorList>
            <person name="Muzny D."/>
            <person name="Qin X."/>
            <person name="Deng J."/>
            <person name="Jiang H."/>
            <person name="Liu Y."/>
            <person name="Qu J."/>
            <person name="Song X.-Z."/>
            <person name="Zhang L."/>
            <person name="Thornton R."/>
            <person name="Coyle M."/>
            <person name="Francisco L."/>
            <person name="Jackson L."/>
            <person name="Javaid M."/>
            <person name="Korchina V."/>
            <person name="Kovar C."/>
            <person name="Mata R."/>
            <person name="Mathew T."/>
            <person name="Ngo R."/>
            <person name="Nguyen L."/>
            <person name="Nguyen N."/>
            <person name="Okwuonu G."/>
            <person name="Ongeri F."/>
            <person name="Pham C."/>
            <person name="Simmons D."/>
            <person name="Wilczek-Boney K."/>
            <person name="Hale W."/>
            <person name="Jakkamsetti A."/>
            <person name="Pham P."/>
            <person name="Ruth R."/>
            <person name="San Lucas F."/>
            <person name="Warren J."/>
            <person name="Zhang J."/>
            <person name="Zhao Z."/>
            <person name="Zhou C."/>
            <person name="Zhu D."/>
            <person name="Lee S."/>
            <person name="Bess C."/>
            <person name="Blankenburg K."/>
            <person name="Forbes L."/>
            <person name="Fu Q."/>
            <person name="Gubbala S."/>
            <person name="Hirani K."/>
            <person name="Jayaseelan J.C."/>
            <person name="Lara F."/>
            <person name="Munidasa M."/>
            <person name="Palculict T."/>
            <person name="Patil S."/>
            <person name="Pu L.-L."/>
            <person name="Saada N."/>
            <person name="Tang L."/>
            <person name="Weissenberger G."/>
            <person name="Zhu Y."/>
            <person name="Hemphill L."/>
            <person name="Shang Y."/>
            <person name="Youmans B."/>
            <person name="Ayvaz T."/>
            <person name="Ross M."/>
            <person name="Santibanez J."/>
            <person name="Aqrawi P."/>
            <person name="Gross S."/>
            <person name="Joshi V."/>
            <person name="Fowler G."/>
            <person name="Nazareth L."/>
            <person name="Reid J."/>
            <person name="Worley K."/>
            <person name="Petrosino J."/>
            <person name="Highlander S."/>
            <person name="Gibbs R."/>
        </authorList>
    </citation>
    <scope>NUCLEOTIDE SEQUENCE [LARGE SCALE GENOMIC DNA]</scope>
    <source>
        <strain evidence="7 8">ATCC 23263</strain>
    </source>
</reference>
<accession>E6MF01</accession>
<dbReference type="RefSeq" id="WP_006598005.1">
    <property type="nucleotide sequence ID" value="NZ_GL622359.1"/>
</dbReference>
<dbReference type="OrthoDB" id="47476at2"/>
<dbReference type="GO" id="GO:0003735">
    <property type="term" value="F:structural constituent of ribosome"/>
    <property type="evidence" value="ECO:0007669"/>
    <property type="project" value="InterPro"/>
</dbReference>
<evidence type="ECO:0000256" key="2">
    <source>
        <dbReference type="ARBA" id="ARBA00022980"/>
    </source>
</evidence>
<proteinExistence type="inferred from homology"/>
<dbReference type="PANTHER" id="PTHR33343">
    <property type="entry name" value="54S RIBOSOMAL PROTEIN BL35M"/>
    <property type="match status" value="1"/>
</dbReference>
<evidence type="ECO:0000256" key="5">
    <source>
        <dbReference type="HAMAP-Rule" id="MF_00514"/>
    </source>
</evidence>
<gene>
    <name evidence="5 7" type="primary">rpmI</name>
    <name evidence="7" type="ORF">HMP0721_0584</name>
</gene>
<dbReference type="HOGENOM" id="CLU_169643_4_3_9"/>
<dbReference type="FunFam" id="4.10.410.60:FF:000001">
    <property type="entry name" value="50S ribosomal protein L35"/>
    <property type="match status" value="1"/>
</dbReference>
<dbReference type="PROSITE" id="PS00936">
    <property type="entry name" value="RIBOSOMAL_L35"/>
    <property type="match status" value="1"/>
</dbReference>
<protein>
    <recommendedName>
        <fullName evidence="4 5">Large ribosomal subunit protein bL35</fullName>
    </recommendedName>
</protein>
<sequence>MPKMKSHRGSAKRFKIKKSGVIKRAKAYKSHILNKKTQKRKRKLRKAGYLVPSNAKNIRKMLLK</sequence>
<dbReference type="PRINTS" id="PR00064">
    <property type="entry name" value="RIBOSOMALL35"/>
</dbReference>
<dbReference type="InterPro" id="IPR021137">
    <property type="entry name" value="Ribosomal_bL35-like"/>
</dbReference>
<dbReference type="PANTHER" id="PTHR33343:SF1">
    <property type="entry name" value="LARGE RIBOSOMAL SUBUNIT PROTEIN BL35M"/>
    <property type="match status" value="1"/>
</dbReference>
<keyword evidence="2 5" id="KW-0689">Ribosomal protein</keyword>
<dbReference type="EMBL" id="AEQN01000010">
    <property type="protein sequence ID" value="EFV02351.1"/>
    <property type="molecule type" value="Genomic_DNA"/>
</dbReference>
<dbReference type="Gene3D" id="4.10.410.60">
    <property type="match status" value="1"/>
</dbReference>
<dbReference type="InterPro" id="IPR018265">
    <property type="entry name" value="Ribosomal_bL35_CS"/>
</dbReference>
<keyword evidence="8" id="KW-1185">Reference proteome</keyword>
<dbReference type="InterPro" id="IPR037229">
    <property type="entry name" value="Ribosomal_bL35_sf"/>
</dbReference>
<dbReference type="eggNOG" id="COG0291">
    <property type="taxonomic scope" value="Bacteria"/>
</dbReference>
<dbReference type="AlphaFoldDB" id="E6MF01"/>
<dbReference type="NCBIfam" id="TIGR00001">
    <property type="entry name" value="rpmI_bact"/>
    <property type="match status" value="1"/>
</dbReference>
<organism evidence="7 8">
    <name type="scientific">Pseudoramibacter alactolyticus ATCC 23263</name>
    <dbReference type="NCBI Taxonomy" id="887929"/>
    <lineage>
        <taxon>Bacteria</taxon>
        <taxon>Bacillati</taxon>
        <taxon>Bacillota</taxon>
        <taxon>Clostridia</taxon>
        <taxon>Eubacteriales</taxon>
        <taxon>Eubacteriaceae</taxon>
        <taxon>Pseudoramibacter</taxon>
    </lineage>
</organism>
<comment type="similarity">
    <text evidence="1 5 6">Belongs to the bacterial ribosomal protein bL35 family.</text>
</comment>
<evidence type="ECO:0000256" key="4">
    <source>
        <dbReference type="ARBA" id="ARBA00071664"/>
    </source>
</evidence>
<keyword evidence="3 5" id="KW-0687">Ribonucleoprotein</keyword>
<dbReference type="Pfam" id="PF01632">
    <property type="entry name" value="Ribosomal_L35p"/>
    <property type="match status" value="1"/>
</dbReference>
<dbReference type="GO" id="GO:0006412">
    <property type="term" value="P:translation"/>
    <property type="evidence" value="ECO:0007669"/>
    <property type="project" value="UniProtKB-UniRule"/>
</dbReference>
<comment type="caution">
    <text evidence="7">The sequence shown here is derived from an EMBL/GenBank/DDBJ whole genome shotgun (WGS) entry which is preliminary data.</text>
</comment>
<evidence type="ECO:0000256" key="3">
    <source>
        <dbReference type="ARBA" id="ARBA00023274"/>
    </source>
</evidence>
<evidence type="ECO:0000313" key="7">
    <source>
        <dbReference type="EMBL" id="EFV02351.1"/>
    </source>
</evidence>
<evidence type="ECO:0000256" key="6">
    <source>
        <dbReference type="RuleBase" id="RU000568"/>
    </source>
</evidence>
<dbReference type="SUPFAM" id="SSF143034">
    <property type="entry name" value="L35p-like"/>
    <property type="match status" value="1"/>
</dbReference>
<dbReference type="InterPro" id="IPR001706">
    <property type="entry name" value="Ribosomal_bL35"/>
</dbReference>